<reference evidence="2 3" key="1">
    <citation type="submission" date="2016-03" db="EMBL/GenBank/DDBJ databases">
        <title>Comparative genomics of Pseudogymnoascus destructans, the fungus causing white-nose syndrome of bats.</title>
        <authorList>
            <person name="Palmer J.M."/>
            <person name="Drees K.P."/>
            <person name="Foster J.T."/>
            <person name="Lindner D.L."/>
        </authorList>
    </citation>
    <scope>NUCLEOTIDE SEQUENCE [LARGE SCALE GENOMIC DNA]</scope>
    <source>
        <strain evidence="2 3">UAMH 10579</strain>
    </source>
</reference>
<keyword evidence="3" id="KW-1185">Reference proteome</keyword>
<evidence type="ECO:0000256" key="1">
    <source>
        <dbReference type="ARBA" id="ARBA00023002"/>
    </source>
</evidence>
<dbReference type="Pfam" id="PF00106">
    <property type="entry name" value="adh_short"/>
    <property type="match status" value="1"/>
</dbReference>
<protein>
    <recommendedName>
        <fullName evidence="4">Oxidoreductase andH</fullName>
    </recommendedName>
</protein>
<reference evidence="3" key="2">
    <citation type="journal article" date="2018" name="Nat. Commun.">
        <title>Extreme sensitivity to ultraviolet light in the fungal pathogen causing white-nose syndrome of bats.</title>
        <authorList>
            <person name="Palmer J.M."/>
            <person name="Drees K.P."/>
            <person name="Foster J.T."/>
            <person name="Lindner D.L."/>
        </authorList>
    </citation>
    <scope>NUCLEOTIDE SEQUENCE [LARGE SCALE GENOMIC DNA]</scope>
    <source>
        <strain evidence="3">UAMH 10579</strain>
    </source>
</reference>
<dbReference type="Proteomes" id="UP000091956">
    <property type="component" value="Unassembled WGS sequence"/>
</dbReference>
<gene>
    <name evidence="2" type="ORF">VE01_03307</name>
</gene>
<proteinExistence type="predicted"/>
<dbReference type="InterPro" id="IPR036291">
    <property type="entry name" value="NAD(P)-bd_dom_sf"/>
</dbReference>
<dbReference type="EMBL" id="KV460215">
    <property type="protein sequence ID" value="OBT98763.1"/>
    <property type="molecule type" value="Genomic_DNA"/>
</dbReference>
<dbReference type="GeneID" id="28836693"/>
<dbReference type="PANTHER" id="PTHR47534">
    <property type="entry name" value="YALI0E05731P"/>
    <property type="match status" value="1"/>
</dbReference>
<sequence length="324" mass="35739">MVKTTAIRQCNERFAKEKNPELVCVFAGATSGSGAGALEAMVGMLRTSTFYIIGRSSAQFASQRKKLEKLNPGCKLVFLEAQVSLLSDVDAVCKQIAASEKKVDLLFMSPGCIPFGGPKYTKEGLETCFAISYYSRMRLIQNVLPLLRQSSRPRVLTLLNGGKEKQMFDDDIGLETQWSADAVITHTTTMTSLALEHLAKDDERITFLHVFPGLVNSGNFIRVTAEESAGVVWSVMLAVFCRMITVVQLIFGITPEECGERQAYHLTSDQFGPGAWRIDNSSEVVTVPAGDVFEKYRDGGWPKKTWEHTTAVFERVGATGNNEE</sequence>
<dbReference type="PANTHER" id="PTHR47534:SF3">
    <property type="entry name" value="ALCOHOL DEHYDROGENASE-LIKE C-TERMINAL DOMAIN-CONTAINING PROTEIN"/>
    <property type="match status" value="1"/>
</dbReference>
<keyword evidence="1" id="KW-0560">Oxidoreductase</keyword>
<name>A0A1B8GSE9_9PEZI</name>
<dbReference type="SUPFAM" id="SSF51735">
    <property type="entry name" value="NAD(P)-binding Rossmann-fold domains"/>
    <property type="match status" value="1"/>
</dbReference>
<evidence type="ECO:0000313" key="2">
    <source>
        <dbReference type="EMBL" id="OBT98763.1"/>
    </source>
</evidence>
<dbReference type="STRING" id="342668.A0A1B8GSE9"/>
<dbReference type="OrthoDB" id="2898509at2759"/>
<dbReference type="Gene3D" id="3.40.50.720">
    <property type="entry name" value="NAD(P)-binding Rossmann-like Domain"/>
    <property type="match status" value="1"/>
</dbReference>
<accession>A0A1B8GSE9</accession>
<dbReference type="InterPro" id="IPR002347">
    <property type="entry name" value="SDR_fam"/>
</dbReference>
<dbReference type="AlphaFoldDB" id="A0A1B8GSE9"/>
<evidence type="ECO:0008006" key="4">
    <source>
        <dbReference type="Google" id="ProtNLM"/>
    </source>
</evidence>
<dbReference type="GO" id="GO:0016491">
    <property type="term" value="F:oxidoreductase activity"/>
    <property type="evidence" value="ECO:0007669"/>
    <property type="project" value="UniProtKB-KW"/>
</dbReference>
<dbReference type="InterPro" id="IPR052228">
    <property type="entry name" value="Sec_Metab_Biosynth_Oxidored"/>
</dbReference>
<evidence type="ECO:0000313" key="3">
    <source>
        <dbReference type="Proteomes" id="UP000091956"/>
    </source>
</evidence>
<organism evidence="2 3">
    <name type="scientific">Pseudogymnoascus verrucosus</name>
    <dbReference type="NCBI Taxonomy" id="342668"/>
    <lineage>
        <taxon>Eukaryota</taxon>
        <taxon>Fungi</taxon>
        <taxon>Dikarya</taxon>
        <taxon>Ascomycota</taxon>
        <taxon>Pezizomycotina</taxon>
        <taxon>Leotiomycetes</taxon>
        <taxon>Thelebolales</taxon>
        <taxon>Thelebolaceae</taxon>
        <taxon>Pseudogymnoascus</taxon>
    </lineage>
</organism>
<dbReference type="RefSeq" id="XP_018132496.1">
    <property type="nucleotide sequence ID" value="XM_018272802.1"/>
</dbReference>